<comment type="caution">
    <text evidence="2">The sequence shown here is derived from an EMBL/GenBank/DDBJ whole genome shotgun (WGS) entry which is preliminary data.</text>
</comment>
<dbReference type="Proteomes" id="UP000536746">
    <property type="component" value="Unassembled WGS sequence"/>
</dbReference>
<dbReference type="Pfam" id="PF26395">
    <property type="entry name" value="E2-CBASS"/>
    <property type="match status" value="1"/>
</dbReference>
<protein>
    <recommendedName>
        <fullName evidence="1">Type II CBASS E2 protein domain-containing protein</fullName>
    </recommendedName>
</protein>
<dbReference type="EMBL" id="JABFMT010000031">
    <property type="protein sequence ID" value="NUU03989.1"/>
    <property type="molecule type" value="Genomic_DNA"/>
</dbReference>
<name>A0ABX2M1X1_9BURK</name>
<keyword evidence="3" id="KW-1185">Reference proteome</keyword>
<sequence>MSYGPRRAPNLAVRAMDLSTVPLPNATWKIHSGRELVYRFQLSPSAASRVYECELRVKPGKEQPEMIILSPNLRELSGEKRLPHTYQYSGKGIKLCLWRPKYGEWNPSMKLSETYIPWTAEWLLYFEHWLATGKWEGGGEHPTTKSTKQTRTQ</sequence>
<feature type="domain" description="Type II CBASS E2 protein" evidence="1">
    <location>
        <begin position="23"/>
        <end position="142"/>
    </location>
</feature>
<reference evidence="2 3" key="1">
    <citation type="journal article" date="2020" name="Front. Plant Sci.">
        <title>Isolation of Rhizosphere Bacteria That Improve Quality and Water Stress Tolerance in Greenhouse Ornamentals.</title>
        <authorList>
            <person name="Nordstedt N.P."/>
            <person name="Jones M.L."/>
        </authorList>
    </citation>
    <scope>NUCLEOTIDE SEQUENCE [LARGE SCALE GENOMIC DNA]</scope>
    <source>
        <strain evidence="2 3">C6C2</strain>
    </source>
</reference>
<proteinExistence type="predicted"/>
<organism evidence="2 3">
    <name type="scientific">Herbaspirillum robiniae</name>
    <dbReference type="NCBI Taxonomy" id="2014887"/>
    <lineage>
        <taxon>Bacteria</taxon>
        <taxon>Pseudomonadati</taxon>
        <taxon>Pseudomonadota</taxon>
        <taxon>Betaproteobacteria</taxon>
        <taxon>Burkholderiales</taxon>
        <taxon>Oxalobacteraceae</taxon>
        <taxon>Herbaspirillum</taxon>
    </lineage>
</organism>
<gene>
    <name evidence="2" type="ORF">HNO84_20460</name>
</gene>
<evidence type="ECO:0000259" key="1">
    <source>
        <dbReference type="Pfam" id="PF26395"/>
    </source>
</evidence>
<dbReference type="RefSeq" id="WP_175354845.1">
    <property type="nucleotide sequence ID" value="NZ_JABFMT010000031.1"/>
</dbReference>
<evidence type="ECO:0000313" key="2">
    <source>
        <dbReference type="EMBL" id="NUU03989.1"/>
    </source>
</evidence>
<dbReference type="InterPro" id="IPR058588">
    <property type="entry name" value="E2-CBASS"/>
</dbReference>
<accession>A0ABX2M1X1</accession>
<evidence type="ECO:0000313" key="3">
    <source>
        <dbReference type="Proteomes" id="UP000536746"/>
    </source>
</evidence>